<gene>
    <name evidence="1" type="ORF">FYJ60_02225</name>
</gene>
<sequence length="150" mass="16792">MESKKEELKELTEKTEEYAARMGGKEWGGALRDRVGSCMFCGQTIMVKAPADANERELDRLATDACTCEAAKDWQFKQDQKTFAEKKIDECCANAAVNGILKDQIEYIQNKDYQSLQIITEDGVAFSIRRTATGKLKIKAKTVLVQEAEA</sequence>
<dbReference type="RefSeq" id="WP_154456947.1">
    <property type="nucleotide sequence ID" value="NZ_VUMV01000001.1"/>
</dbReference>
<keyword evidence="2" id="KW-1185">Reference proteome</keyword>
<evidence type="ECO:0000313" key="1">
    <source>
        <dbReference type="EMBL" id="MST81152.1"/>
    </source>
</evidence>
<proteinExistence type="predicted"/>
<dbReference type="EMBL" id="VUMV01000001">
    <property type="protein sequence ID" value="MST81152.1"/>
    <property type="molecule type" value="Genomic_DNA"/>
</dbReference>
<dbReference type="Proteomes" id="UP000466864">
    <property type="component" value="Unassembled WGS sequence"/>
</dbReference>
<comment type="caution">
    <text evidence="1">The sequence shown here is derived from an EMBL/GenBank/DDBJ whole genome shotgun (WGS) entry which is preliminary data.</text>
</comment>
<accession>A0A7X2P6J1</accession>
<dbReference type="AlphaFoldDB" id="A0A7X2P6J1"/>
<organism evidence="1 2">
    <name type="scientific">Bilifractor porci</name>
    <dbReference type="NCBI Taxonomy" id="2606636"/>
    <lineage>
        <taxon>Bacteria</taxon>
        <taxon>Bacillati</taxon>
        <taxon>Bacillota</taxon>
        <taxon>Clostridia</taxon>
        <taxon>Lachnospirales</taxon>
        <taxon>Lachnospiraceae</taxon>
        <taxon>Bilifractor</taxon>
    </lineage>
</organism>
<protein>
    <submittedName>
        <fullName evidence="1">Uncharacterized protein</fullName>
    </submittedName>
</protein>
<name>A0A7X2P6J1_9FIRM</name>
<evidence type="ECO:0000313" key="2">
    <source>
        <dbReference type="Proteomes" id="UP000466864"/>
    </source>
</evidence>
<reference evidence="1 2" key="1">
    <citation type="submission" date="2019-08" db="EMBL/GenBank/DDBJ databases">
        <title>In-depth cultivation of the pig gut microbiome towards novel bacterial diversity and tailored functional studies.</title>
        <authorList>
            <person name="Wylensek D."/>
            <person name="Hitch T.C.A."/>
            <person name="Clavel T."/>
        </authorList>
    </citation>
    <scope>NUCLEOTIDE SEQUENCE [LARGE SCALE GENOMIC DNA]</scope>
    <source>
        <strain evidence="1 2">Oil+RF-744-WCA-WT-13</strain>
    </source>
</reference>